<keyword evidence="3" id="KW-1185">Reference proteome</keyword>
<feature type="domain" description="Gcp-like" evidence="1">
    <location>
        <begin position="32"/>
        <end position="224"/>
    </location>
</feature>
<dbReference type="AlphaFoldDB" id="A0A2K9P4G4"/>
<accession>A0A2K9P4G4</accession>
<dbReference type="EMBL" id="CP020991">
    <property type="protein sequence ID" value="AUO19528.1"/>
    <property type="molecule type" value="Genomic_DNA"/>
</dbReference>
<reference evidence="2 3" key="1">
    <citation type="submission" date="2017-04" db="EMBL/GenBank/DDBJ databases">
        <title>Monoglobus pectinilyticus 14 draft genome.</title>
        <authorList>
            <person name="Kim C."/>
            <person name="Rosendale D.I."/>
            <person name="Kelly W.J."/>
            <person name="Tannock G.W."/>
            <person name="Patchett M.L."/>
            <person name="Jordens J.Z."/>
        </authorList>
    </citation>
    <scope>NUCLEOTIDE SEQUENCE [LARGE SCALE GENOMIC DNA]</scope>
    <source>
        <strain evidence="2 3">14</strain>
    </source>
</reference>
<dbReference type="GO" id="GO:0002949">
    <property type="term" value="P:tRNA threonylcarbamoyladenosine modification"/>
    <property type="evidence" value="ECO:0007669"/>
    <property type="project" value="InterPro"/>
</dbReference>
<dbReference type="Proteomes" id="UP000235589">
    <property type="component" value="Chromosome"/>
</dbReference>
<gene>
    <name evidence="2" type="ORF">B9O19_01367</name>
</gene>
<organism evidence="2 3">
    <name type="scientific">Monoglobus pectinilyticus</name>
    <dbReference type="NCBI Taxonomy" id="1981510"/>
    <lineage>
        <taxon>Bacteria</taxon>
        <taxon>Bacillati</taxon>
        <taxon>Bacillota</taxon>
        <taxon>Clostridia</taxon>
        <taxon>Monoglobales</taxon>
        <taxon>Monoglobaceae</taxon>
        <taxon>Monoglobus</taxon>
    </lineage>
</organism>
<dbReference type="CDD" id="cd24032">
    <property type="entry name" value="ASKHA_NBD_TsaB"/>
    <property type="match status" value="1"/>
</dbReference>
<dbReference type="PANTHER" id="PTHR11735">
    <property type="entry name" value="TRNA N6-ADENOSINE THREONYLCARBAMOYLTRANSFERASE"/>
    <property type="match status" value="1"/>
</dbReference>
<dbReference type="SUPFAM" id="SSF53067">
    <property type="entry name" value="Actin-like ATPase domain"/>
    <property type="match status" value="2"/>
</dbReference>
<proteinExistence type="predicted"/>
<dbReference type="GeneID" id="98062766"/>
<dbReference type="RefSeq" id="WP_102365729.1">
    <property type="nucleotide sequence ID" value="NZ_CP020991.1"/>
</dbReference>
<name>A0A2K9P4G4_9FIRM</name>
<dbReference type="Gene3D" id="3.30.420.40">
    <property type="match status" value="2"/>
</dbReference>
<dbReference type="KEGG" id="mpec:B9O19_01367"/>
<dbReference type="InterPro" id="IPR043129">
    <property type="entry name" value="ATPase_NBD"/>
</dbReference>
<evidence type="ECO:0000259" key="1">
    <source>
        <dbReference type="Pfam" id="PF00814"/>
    </source>
</evidence>
<sequence>MLVLGIDTCCMPATSAVYDGEKLVGEAIVNCGKTHSQKIMPQIEALLNSLELKPADIDCFAVAAGPGSFTGVRIGTATIKAMAHAAGKPCAAVSTLEALANNVPYFDGIICPILDARRNQVYTAEFLGDGTLTRVCEDKAVSLESLLDELKNLKKKVLFLGDGVLVYREEILEYLGDNAKFAKGNNNLNMAGSVAELGYEAALSGDTISYAELAPNYIRLSQAERERLERKTETKEI</sequence>
<dbReference type="Pfam" id="PF00814">
    <property type="entry name" value="TsaD"/>
    <property type="match status" value="1"/>
</dbReference>
<evidence type="ECO:0000313" key="3">
    <source>
        <dbReference type="Proteomes" id="UP000235589"/>
    </source>
</evidence>
<dbReference type="GO" id="GO:0005829">
    <property type="term" value="C:cytosol"/>
    <property type="evidence" value="ECO:0007669"/>
    <property type="project" value="TreeGrafter"/>
</dbReference>
<evidence type="ECO:0000313" key="2">
    <source>
        <dbReference type="EMBL" id="AUO19528.1"/>
    </source>
</evidence>
<dbReference type="InterPro" id="IPR000905">
    <property type="entry name" value="Gcp-like_dom"/>
</dbReference>
<dbReference type="InterPro" id="IPR022496">
    <property type="entry name" value="T6A_TsaB"/>
</dbReference>
<dbReference type="NCBIfam" id="TIGR03725">
    <property type="entry name" value="T6A_YeaZ"/>
    <property type="match status" value="1"/>
</dbReference>
<protein>
    <submittedName>
        <fullName evidence="2">tRNA threonyl carbamoyl adenosine biosynthesis protein TsaB</fullName>
    </submittedName>
</protein>
<dbReference type="OrthoDB" id="9784166at2"/>
<dbReference type="PANTHER" id="PTHR11735:SF11">
    <property type="entry name" value="TRNA THREONYLCARBAMOYLADENOSINE BIOSYNTHESIS PROTEIN TSAB"/>
    <property type="match status" value="1"/>
</dbReference>